<proteinExistence type="predicted"/>
<dbReference type="EMBL" id="LGSS01000001">
    <property type="protein sequence ID" value="KNF10066.1"/>
    <property type="molecule type" value="Genomic_DNA"/>
</dbReference>
<evidence type="ECO:0000313" key="4">
    <source>
        <dbReference type="Proteomes" id="UP000037267"/>
    </source>
</evidence>
<keyword evidence="4" id="KW-1185">Reference proteome</keyword>
<dbReference type="CDD" id="cd00093">
    <property type="entry name" value="HTH_XRE"/>
    <property type="match status" value="1"/>
</dbReference>
<dbReference type="PROSITE" id="PS50943">
    <property type="entry name" value="HTH_CROC1"/>
    <property type="match status" value="1"/>
</dbReference>
<evidence type="ECO:0000259" key="2">
    <source>
        <dbReference type="PROSITE" id="PS50943"/>
    </source>
</evidence>
<dbReference type="InterPro" id="IPR050807">
    <property type="entry name" value="TransReg_Diox_bact_type"/>
</dbReference>
<accession>A0A0L0WF61</accession>
<dbReference type="STRING" id="1503.CLPU_1c02310"/>
<keyword evidence="1" id="KW-0238">DNA-binding</keyword>
<reference evidence="4" key="1">
    <citation type="submission" date="2015-07" db="EMBL/GenBank/DDBJ databases">
        <title>Draft genome sequence of the purine-degrading Gottschalkia purinilyticum DSM 1384 (formerly Clostridium purinilyticum).</title>
        <authorList>
            <person name="Poehlein A."/>
            <person name="Schiel-Bengelsdorf B."/>
            <person name="Bengelsdorf F.R."/>
            <person name="Daniel R."/>
            <person name="Duerre P."/>
        </authorList>
    </citation>
    <scope>NUCLEOTIDE SEQUENCE [LARGE SCALE GENOMIC DNA]</scope>
    <source>
        <strain evidence="4">DSM 1384</strain>
    </source>
</reference>
<dbReference type="PANTHER" id="PTHR46797:SF1">
    <property type="entry name" value="METHYLPHOSPHONATE SYNTHASE"/>
    <property type="match status" value="1"/>
</dbReference>
<dbReference type="InterPro" id="IPR001387">
    <property type="entry name" value="Cro/C1-type_HTH"/>
</dbReference>
<protein>
    <submittedName>
        <fullName evidence="3">Putative transcriptional regulator</fullName>
    </submittedName>
</protein>
<dbReference type="GO" id="GO:0003700">
    <property type="term" value="F:DNA-binding transcription factor activity"/>
    <property type="evidence" value="ECO:0007669"/>
    <property type="project" value="TreeGrafter"/>
</dbReference>
<dbReference type="SMART" id="SM00530">
    <property type="entry name" value="HTH_XRE"/>
    <property type="match status" value="1"/>
</dbReference>
<dbReference type="PATRIC" id="fig|1503.3.peg.1104"/>
<organism evidence="3 4">
    <name type="scientific">Gottschalkia purinilytica</name>
    <name type="common">Clostridium purinilyticum</name>
    <dbReference type="NCBI Taxonomy" id="1503"/>
    <lineage>
        <taxon>Bacteria</taxon>
        <taxon>Bacillati</taxon>
        <taxon>Bacillota</taxon>
        <taxon>Tissierellia</taxon>
        <taxon>Tissierellales</taxon>
        <taxon>Gottschalkiaceae</taxon>
        <taxon>Gottschalkia</taxon>
    </lineage>
</organism>
<dbReference type="AlphaFoldDB" id="A0A0L0WF61"/>
<dbReference type="RefSeq" id="WP_050353795.1">
    <property type="nucleotide sequence ID" value="NZ_LGSS01000001.1"/>
</dbReference>
<dbReference type="SUPFAM" id="SSF47413">
    <property type="entry name" value="lambda repressor-like DNA-binding domains"/>
    <property type="match status" value="1"/>
</dbReference>
<dbReference type="OrthoDB" id="9813662at2"/>
<sequence>MSIGRNIKKYRKERKLTQKDLSKMANISRSYLADVENERYNPSLIVLNAIAESLNINTSQLLDGVDSKESPQFETPEEAMEFILKQPAIMGFGGFDINTMDDDQILDFANELLRQLKLISYKYKK</sequence>
<dbReference type="Gene3D" id="1.10.260.40">
    <property type="entry name" value="lambda repressor-like DNA-binding domains"/>
    <property type="match status" value="1"/>
</dbReference>
<evidence type="ECO:0000256" key="1">
    <source>
        <dbReference type="ARBA" id="ARBA00023125"/>
    </source>
</evidence>
<feature type="domain" description="HTH cro/C1-type" evidence="2">
    <location>
        <begin position="7"/>
        <end position="61"/>
    </location>
</feature>
<evidence type="ECO:0000313" key="3">
    <source>
        <dbReference type="EMBL" id="KNF10066.1"/>
    </source>
</evidence>
<name>A0A0L0WF61_GOTPU</name>
<dbReference type="GO" id="GO:0005829">
    <property type="term" value="C:cytosol"/>
    <property type="evidence" value="ECO:0007669"/>
    <property type="project" value="TreeGrafter"/>
</dbReference>
<dbReference type="Proteomes" id="UP000037267">
    <property type="component" value="Unassembled WGS sequence"/>
</dbReference>
<comment type="caution">
    <text evidence="3">The sequence shown here is derived from an EMBL/GenBank/DDBJ whole genome shotgun (WGS) entry which is preliminary data.</text>
</comment>
<gene>
    <name evidence="3" type="ORF">CLPU_1c02310</name>
</gene>
<dbReference type="Pfam" id="PF12844">
    <property type="entry name" value="HTH_19"/>
    <property type="match status" value="1"/>
</dbReference>
<dbReference type="GO" id="GO:0003677">
    <property type="term" value="F:DNA binding"/>
    <property type="evidence" value="ECO:0007669"/>
    <property type="project" value="UniProtKB-KW"/>
</dbReference>
<dbReference type="PANTHER" id="PTHR46797">
    <property type="entry name" value="HTH-TYPE TRANSCRIPTIONAL REGULATOR"/>
    <property type="match status" value="1"/>
</dbReference>
<dbReference type="InterPro" id="IPR010982">
    <property type="entry name" value="Lambda_DNA-bd_dom_sf"/>
</dbReference>